<dbReference type="GO" id="GO:0006310">
    <property type="term" value="P:DNA recombination"/>
    <property type="evidence" value="ECO:0007669"/>
    <property type="project" value="UniProtKB-KW"/>
</dbReference>
<dbReference type="AlphaFoldDB" id="A0A4U6R2H7"/>
<dbReference type="InterPro" id="IPR050090">
    <property type="entry name" value="Tyrosine_recombinase_XerCD"/>
</dbReference>
<dbReference type="GO" id="GO:0003677">
    <property type="term" value="F:DNA binding"/>
    <property type="evidence" value="ECO:0007669"/>
    <property type="project" value="InterPro"/>
</dbReference>
<name>A0A4U6R2H7_9GAMM</name>
<keyword evidence="6" id="KW-1185">Reference proteome</keyword>
<sequence length="246" mass="28296">MSKSITSARSFPRARPSKRPFGFEERPLVSFPIQRVEIDWDRLIAKRPILLESLDTMPKYLLKPEVLGLLESESHPMYRLILDLMWCTGARVSEVLAITPASFLDDGYDFGVILKTLKQGAGRPSNRSLQRSPKRFIPILDRDFQTRIQSYLYMGKFRKDERIFPITRQAVSANIDRLIEHVGGEPPFKIGCHTFRHSFAVHLLLHGRPLKFVSQLLGHRSVESTEVYTNVLTCDGSHFLECVEFH</sequence>
<organism evidence="5 6">
    <name type="scientific">Marinobacter panjinensis</name>
    <dbReference type="NCBI Taxonomy" id="2576384"/>
    <lineage>
        <taxon>Bacteria</taxon>
        <taxon>Pseudomonadati</taxon>
        <taxon>Pseudomonadota</taxon>
        <taxon>Gammaproteobacteria</taxon>
        <taxon>Pseudomonadales</taxon>
        <taxon>Marinobacteraceae</taxon>
        <taxon>Marinobacter</taxon>
    </lineage>
</organism>
<evidence type="ECO:0000313" key="6">
    <source>
        <dbReference type="Proteomes" id="UP000308488"/>
    </source>
</evidence>
<feature type="active site" description="O-(3'-phospho-DNA)-tyrosine intermediate" evidence="3">
    <location>
        <position position="228"/>
    </location>
</feature>
<dbReference type="InterPro" id="IPR013762">
    <property type="entry name" value="Integrase-like_cat_sf"/>
</dbReference>
<protein>
    <submittedName>
        <fullName evidence="5">Site-specific integrase</fullName>
    </submittedName>
</protein>
<evidence type="ECO:0000256" key="3">
    <source>
        <dbReference type="PIRSR" id="PIRSR004576-50"/>
    </source>
</evidence>
<accession>A0A4U6R2H7</accession>
<dbReference type="Gene3D" id="1.10.443.10">
    <property type="entry name" value="Intergrase catalytic core"/>
    <property type="match status" value="1"/>
</dbReference>
<dbReference type="SUPFAM" id="SSF56349">
    <property type="entry name" value="DNA breaking-rejoining enzymes"/>
    <property type="match status" value="1"/>
</dbReference>
<dbReference type="PIRSF" id="PIRSF004576">
    <property type="entry name" value="Resolvase_Rsv"/>
    <property type="match status" value="1"/>
</dbReference>
<proteinExistence type="predicted"/>
<dbReference type="OrthoDB" id="9801717at2"/>
<dbReference type="RefSeq" id="WP_137434418.1">
    <property type="nucleotide sequence ID" value="NZ_JANRHC010000005.1"/>
</dbReference>
<keyword evidence="1" id="KW-0229">DNA integration</keyword>
<dbReference type="InterPro" id="IPR002104">
    <property type="entry name" value="Integrase_catalytic"/>
</dbReference>
<keyword evidence="2" id="KW-0233">DNA recombination</keyword>
<dbReference type="PANTHER" id="PTHR30349">
    <property type="entry name" value="PHAGE INTEGRASE-RELATED"/>
    <property type="match status" value="1"/>
</dbReference>
<dbReference type="EMBL" id="SZYH01000001">
    <property type="protein sequence ID" value="TKV66998.1"/>
    <property type="molecule type" value="Genomic_DNA"/>
</dbReference>
<dbReference type="PANTHER" id="PTHR30349:SF90">
    <property type="entry name" value="TYROSINE RECOMBINASE XERD"/>
    <property type="match status" value="1"/>
</dbReference>
<evidence type="ECO:0000313" key="5">
    <source>
        <dbReference type="EMBL" id="TKV66998.1"/>
    </source>
</evidence>
<dbReference type="InterPro" id="IPR011010">
    <property type="entry name" value="DNA_brk_join_enz"/>
</dbReference>
<dbReference type="PROSITE" id="PS51898">
    <property type="entry name" value="TYR_RECOMBINASE"/>
    <property type="match status" value="1"/>
</dbReference>
<evidence type="ECO:0000259" key="4">
    <source>
        <dbReference type="PROSITE" id="PS51898"/>
    </source>
</evidence>
<evidence type="ECO:0000256" key="2">
    <source>
        <dbReference type="ARBA" id="ARBA00023172"/>
    </source>
</evidence>
<comment type="caution">
    <text evidence="5">The sequence shown here is derived from an EMBL/GenBank/DDBJ whole genome shotgun (WGS) entry which is preliminary data.</text>
</comment>
<dbReference type="GO" id="GO:0015074">
    <property type="term" value="P:DNA integration"/>
    <property type="evidence" value="ECO:0007669"/>
    <property type="project" value="UniProtKB-KW"/>
</dbReference>
<evidence type="ECO:0000256" key="1">
    <source>
        <dbReference type="ARBA" id="ARBA00022908"/>
    </source>
</evidence>
<reference evidence="5 6" key="1">
    <citation type="submission" date="2019-05" db="EMBL/GenBank/DDBJ databases">
        <title>Marinobacter panjinensis sp. nov., a moderately halophilic bacterium isolated from sea tidal flat environment.</title>
        <authorList>
            <person name="Yang W."/>
            <person name="An M."/>
            <person name="He W."/>
            <person name="Luo X."/>
            <person name="Zhu L."/>
            <person name="Chen G."/>
            <person name="Zhang Y."/>
            <person name="Wang Y."/>
        </authorList>
    </citation>
    <scope>NUCLEOTIDE SEQUENCE [LARGE SCALE GENOMIC DNA]</scope>
    <source>
        <strain evidence="5 6">PJ-16</strain>
    </source>
</reference>
<feature type="domain" description="Tyr recombinase" evidence="4">
    <location>
        <begin position="56"/>
        <end position="244"/>
    </location>
</feature>
<dbReference type="Pfam" id="PF00589">
    <property type="entry name" value="Phage_integrase"/>
    <property type="match status" value="1"/>
</dbReference>
<dbReference type="InterPro" id="IPR016423">
    <property type="entry name" value="Resolvase_Rsv"/>
</dbReference>
<dbReference type="Proteomes" id="UP000308488">
    <property type="component" value="Unassembled WGS sequence"/>
</dbReference>
<gene>
    <name evidence="5" type="ORF">FDP08_02285</name>
</gene>
<dbReference type="CDD" id="cd00397">
    <property type="entry name" value="DNA_BRE_C"/>
    <property type="match status" value="1"/>
</dbReference>